<dbReference type="InterPro" id="IPR011335">
    <property type="entry name" value="Restrct_endonuc-II-like"/>
</dbReference>
<dbReference type="InterPro" id="IPR011604">
    <property type="entry name" value="PDDEXK-like_dom_sf"/>
</dbReference>
<gene>
    <name evidence="2" type="ORF">BVC80_1369g3</name>
</gene>
<accession>A0A200QVC1</accession>
<feature type="domain" description="YqaJ viral recombinase" evidence="1">
    <location>
        <begin position="85"/>
        <end position="199"/>
    </location>
</feature>
<dbReference type="PANTHER" id="PTHR46609">
    <property type="entry name" value="EXONUCLEASE, PHAGE-TYPE/RECB, C-TERMINAL DOMAIN-CONTAINING PROTEIN"/>
    <property type="match status" value="1"/>
</dbReference>
<dbReference type="GO" id="GO:0006281">
    <property type="term" value="P:DNA repair"/>
    <property type="evidence" value="ECO:0007669"/>
    <property type="project" value="UniProtKB-ARBA"/>
</dbReference>
<protein>
    <submittedName>
        <fullName evidence="2">YqaJ viral recombinase</fullName>
    </submittedName>
</protein>
<reference evidence="2 3" key="1">
    <citation type="journal article" date="2017" name="Mol. Plant">
        <title>The Genome of Medicinal Plant Macleaya cordata Provides New Insights into Benzylisoquinoline Alkaloids Metabolism.</title>
        <authorList>
            <person name="Liu X."/>
            <person name="Liu Y."/>
            <person name="Huang P."/>
            <person name="Ma Y."/>
            <person name="Qing Z."/>
            <person name="Tang Q."/>
            <person name="Cao H."/>
            <person name="Cheng P."/>
            <person name="Zheng Y."/>
            <person name="Yuan Z."/>
            <person name="Zhou Y."/>
            <person name="Liu J."/>
            <person name="Tang Z."/>
            <person name="Zhuo Y."/>
            <person name="Zhang Y."/>
            <person name="Yu L."/>
            <person name="Huang J."/>
            <person name="Yang P."/>
            <person name="Peng Q."/>
            <person name="Zhang J."/>
            <person name="Jiang W."/>
            <person name="Zhang Z."/>
            <person name="Lin K."/>
            <person name="Ro D.K."/>
            <person name="Chen X."/>
            <person name="Xiong X."/>
            <person name="Shang Y."/>
            <person name="Huang S."/>
            <person name="Zeng J."/>
        </authorList>
    </citation>
    <scope>NUCLEOTIDE SEQUENCE [LARGE SCALE GENOMIC DNA]</scope>
    <source>
        <strain evidence="3">cv. BLH2017</strain>
        <tissue evidence="2">Root</tissue>
    </source>
</reference>
<evidence type="ECO:0000313" key="2">
    <source>
        <dbReference type="EMBL" id="OVA14409.1"/>
    </source>
</evidence>
<proteinExistence type="predicted"/>
<dbReference type="AlphaFoldDB" id="A0A200QVC1"/>
<dbReference type="InParanoid" id="A0A200QVC1"/>
<dbReference type="EMBL" id="MVGT01001045">
    <property type="protein sequence ID" value="OVA14409.1"/>
    <property type="molecule type" value="Genomic_DNA"/>
</dbReference>
<evidence type="ECO:0000259" key="1">
    <source>
        <dbReference type="Pfam" id="PF09588"/>
    </source>
</evidence>
<dbReference type="InterPro" id="IPR051703">
    <property type="entry name" value="NF-kappa-B_Signaling_Reg"/>
</dbReference>
<dbReference type="PANTHER" id="PTHR46609:SF4">
    <property type="entry name" value="RESTRICTION ENDONUCLEASE, TYPE II-LIKE SUPERFAMILY PROTEIN"/>
    <property type="match status" value="1"/>
</dbReference>
<dbReference type="OrthoDB" id="421276at2759"/>
<sequence length="204" mass="23619">MVFEEKKGRILRQLCFQHNFIFLSLPLFFSPQSLSISASLQGFEPCRRHGDIPSSITFLKFLKLALLELSKNNFGGAIGFWHGRRVQLWREKLEERIPFYGNDATFWSNIKEEEALARYKLITGNPVSLPELQLYGKKNPEYDWLAASPDGVVDQVSYGLPSHGVLEIKCPYFHGDKQRSYPWSRIPFYFVPQAQGLMEILDRD</sequence>
<dbReference type="Gene3D" id="3.90.320.10">
    <property type="match status" value="1"/>
</dbReference>
<comment type="caution">
    <text evidence="2">The sequence shown here is derived from an EMBL/GenBank/DDBJ whole genome shotgun (WGS) entry which is preliminary data.</text>
</comment>
<dbReference type="Proteomes" id="UP000195402">
    <property type="component" value="Unassembled WGS sequence"/>
</dbReference>
<name>A0A200QVC1_MACCD</name>
<keyword evidence="3" id="KW-1185">Reference proteome</keyword>
<evidence type="ECO:0000313" key="3">
    <source>
        <dbReference type="Proteomes" id="UP000195402"/>
    </source>
</evidence>
<dbReference type="InterPro" id="IPR019080">
    <property type="entry name" value="YqaJ_viral_recombinase"/>
</dbReference>
<organism evidence="2 3">
    <name type="scientific">Macleaya cordata</name>
    <name type="common">Five-seeded plume-poppy</name>
    <name type="synonym">Bocconia cordata</name>
    <dbReference type="NCBI Taxonomy" id="56857"/>
    <lineage>
        <taxon>Eukaryota</taxon>
        <taxon>Viridiplantae</taxon>
        <taxon>Streptophyta</taxon>
        <taxon>Embryophyta</taxon>
        <taxon>Tracheophyta</taxon>
        <taxon>Spermatophyta</taxon>
        <taxon>Magnoliopsida</taxon>
        <taxon>Ranunculales</taxon>
        <taxon>Papaveraceae</taxon>
        <taxon>Papaveroideae</taxon>
        <taxon>Macleaya</taxon>
    </lineage>
</organism>
<dbReference type="SUPFAM" id="SSF52980">
    <property type="entry name" value="Restriction endonuclease-like"/>
    <property type="match status" value="1"/>
</dbReference>
<dbReference type="Pfam" id="PF09588">
    <property type="entry name" value="YqaJ"/>
    <property type="match status" value="1"/>
</dbReference>